<feature type="active site" description="Charge relay system" evidence="5 6">
    <location>
        <position position="422"/>
    </location>
</feature>
<dbReference type="PROSITE" id="PS51318">
    <property type="entry name" value="TAT"/>
    <property type="match status" value="1"/>
</dbReference>
<reference evidence="9 10" key="1">
    <citation type="submission" date="2016-10" db="EMBL/GenBank/DDBJ databases">
        <authorList>
            <person name="de Groot N.N."/>
        </authorList>
    </citation>
    <scope>NUCLEOTIDE SEQUENCE [LARGE SCALE GENOMIC DNA]</scope>
    <source>
        <strain evidence="9 10">CDM_5</strain>
    </source>
</reference>
<evidence type="ECO:0000256" key="7">
    <source>
        <dbReference type="RuleBase" id="RU003355"/>
    </source>
</evidence>
<feature type="active site" description="Charge relay system" evidence="5 6">
    <location>
        <position position="155"/>
    </location>
</feature>
<keyword evidence="2 6" id="KW-0645">Protease</keyword>
<dbReference type="PROSITE" id="PS00138">
    <property type="entry name" value="SUBTILASE_SER"/>
    <property type="match status" value="1"/>
</dbReference>
<dbReference type="InterPro" id="IPR006311">
    <property type="entry name" value="TAT_signal"/>
</dbReference>
<dbReference type="InterPro" id="IPR022398">
    <property type="entry name" value="Peptidase_S8_His-AS"/>
</dbReference>
<organism evidence="9 10">
    <name type="scientific">Haloferax larsenii</name>
    <dbReference type="NCBI Taxonomy" id="302484"/>
    <lineage>
        <taxon>Archaea</taxon>
        <taxon>Methanobacteriati</taxon>
        <taxon>Methanobacteriota</taxon>
        <taxon>Stenosarchaea group</taxon>
        <taxon>Halobacteria</taxon>
        <taxon>Halobacteriales</taxon>
        <taxon>Haloferacaceae</taxon>
        <taxon>Haloferax</taxon>
    </lineage>
</organism>
<dbReference type="InterPro" id="IPR000209">
    <property type="entry name" value="Peptidase_S8/S53_dom"/>
</dbReference>
<dbReference type="GO" id="GO:0006508">
    <property type="term" value="P:proteolysis"/>
    <property type="evidence" value="ECO:0007669"/>
    <property type="project" value="UniProtKB-KW"/>
</dbReference>
<sequence length="586" mass="61588">MNHTRRNFIKTAAAAVGGLSVATSPVVATGVRENQFLVDTRSASSDAWREAVEVVDEADAVGFASVKGDERDLEGHGLDFAPEIELSIEPPEIEGVSPDSVPDTVPESGQFDTAADVTDEVPEPHPYQWSKHSQNVESLHDEGVTGEGATIAIVDSGIDASHPDLVVDTERSGNFSLDDDIGTSDNSSHGTHCAGIAAANGSRVSEDGPYVVGVAPDAVLLDMKVFPFKSSASILSAVTTAVDNGADAINLSLGPGSPGWPSISQHLSVKSYRRVGEYARDNGAILVESSGNDDTNIDDFEPQITNTGKGSHPGWLTVSATGPRSDVENLVDLPGDSNGDGKPDFGSIAPEHTPSVYTNYGPNSVDVSAPGGNVRSGGSLFDGVLSTLSPKVSGYGFIRIGPGGGEGLYGGSGMYGTLHGTSMAAPHVTGLAAVIMAANPDADPEQVKAHIKNTARHIDTTYPDVDYFTDQQTDEDDYDDYELEDLYDSATFRGAGHIDIERAGTKSVPFPGGIEVDGEVYFPADPDDDGRYEDVNGDGVVDMKDAELLYQIALEGTVSAGATAFDFNEDGVFDMRDVQELVRQIE</sequence>
<proteinExistence type="inferred from homology"/>
<dbReference type="GO" id="GO:0000272">
    <property type="term" value="P:polysaccharide catabolic process"/>
    <property type="evidence" value="ECO:0007669"/>
    <property type="project" value="InterPro"/>
</dbReference>
<dbReference type="PROSITE" id="PS00137">
    <property type="entry name" value="SUBTILASE_HIS"/>
    <property type="match status" value="1"/>
</dbReference>
<dbReference type="InterPro" id="IPR015500">
    <property type="entry name" value="Peptidase_S8_subtilisin-rel"/>
</dbReference>
<dbReference type="PANTHER" id="PTHR43806:SF11">
    <property type="entry name" value="CEREVISIN-RELATED"/>
    <property type="match status" value="1"/>
</dbReference>
<feature type="domain" description="Peptidase S8/S53" evidence="8">
    <location>
        <begin position="146"/>
        <end position="461"/>
    </location>
</feature>
<dbReference type="OrthoDB" id="291513at2157"/>
<dbReference type="InterPro" id="IPR002105">
    <property type="entry name" value="Dockerin_1_rpt"/>
</dbReference>
<evidence type="ECO:0000256" key="1">
    <source>
        <dbReference type="ARBA" id="ARBA00011073"/>
    </source>
</evidence>
<dbReference type="InterPro" id="IPR019546">
    <property type="entry name" value="TAT_signal_bac_arc"/>
</dbReference>
<name>A0A1H7VC94_HALLR</name>
<dbReference type="InterPro" id="IPR023828">
    <property type="entry name" value="Peptidase_S8_Ser-AS"/>
</dbReference>
<dbReference type="Pfam" id="PF00082">
    <property type="entry name" value="Peptidase_S8"/>
    <property type="match status" value="1"/>
</dbReference>
<keyword evidence="4 6" id="KW-0720">Serine protease</keyword>
<evidence type="ECO:0000313" key="9">
    <source>
        <dbReference type="EMBL" id="SEM06866.1"/>
    </source>
</evidence>
<dbReference type="PANTHER" id="PTHR43806">
    <property type="entry name" value="PEPTIDASE S8"/>
    <property type="match status" value="1"/>
</dbReference>
<evidence type="ECO:0000256" key="4">
    <source>
        <dbReference type="ARBA" id="ARBA00022825"/>
    </source>
</evidence>
<dbReference type="EMBL" id="FOAD01000020">
    <property type="protein sequence ID" value="SEM06866.1"/>
    <property type="molecule type" value="Genomic_DNA"/>
</dbReference>
<keyword evidence="3 6" id="KW-0378">Hydrolase</keyword>
<dbReference type="InterPro" id="IPR023827">
    <property type="entry name" value="Peptidase_S8_Asp-AS"/>
</dbReference>
<dbReference type="SUPFAM" id="SSF63446">
    <property type="entry name" value="Type I dockerin domain"/>
    <property type="match status" value="1"/>
</dbReference>
<gene>
    <name evidence="9" type="ORF">SAMN04488691_1201</name>
</gene>
<dbReference type="Gene3D" id="3.40.50.200">
    <property type="entry name" value="Peptidase S8/S53 domain"/>
    <property type="match status" value="1"/>
</dbReference>
<evidence type="ECO:0000313" key="10">
    <source>
        <dbReference type="Proteomes" id="UP000183894"/>
    </source>
</evidence>
<comment type="similarity">
    <text evidence="1 6 7">Belongs to the peptidase S8 family.</text>
</comment>
<protein>
    <submittedName>
        <fullName evidence="9">Tat (Twin-arginine translocation) pathway signal sequence</fullName>
    </submittedName>
</protein>
<dbReference type="InterPro" id="IPR036852">
    <property type="entry name" value="Peptidase_S8/S53_dom_sf"/>
</dbReference>
<dbReference type="AlphaFoldDB" id="A0A1H7VC94"/>
<evidence type="ECO:0000256" key="3">
    <source>
        <dbReference type="ARBA" id="ARBA00022801"/>
    </source>
</evidence>
<dbReference type="CDD" id="cd14254">
    <property type="entry name" value="Dockerin_II"/>
    <property type="match status" value="1"/>
</dbReference>
<feature type="active site" description="Charge relay system" evidence="5 6">
    <location>
        <position position="189"/>
    </location>
</feature>
<dbReference type="PRINTS" id="PR00723">
    <property type="entry name" value="SUBTILISIN"/>
</dbReference>
<dbReference type="PROSITE" id="PS51892">
    <property type="entry name" value="SUBTILASE"/>
    <property type="match status" value="1"/>
</dbReference>
<dbReference type="InterPro" id="IPR050131">
    <property type="entry name" value="Peptidase_S8_subtilisin-like"/>
</dbReference>
<dbReference type="SUPFAM" id="SSF52743">
    <property type="entry name" value="Subtilisin-like"/>
    <property type="match status" value="1"/>
</dbReference>
<dbReference type="NCBIfam" id="TIGR01409">
    <property type="entry name" value="TAT_signal_seq"/>
    <property type="match status" value="1"/>
</dbReference>
<dbReference type="Gene3D" id="1.10.1330.10">
    <property type="entry name" value="Dockerin domain"/>
    <property type="match status" value="1"/>
</dbReference>
<evidence type="ECO:0000256" key="5">
    <source>
        <dbReference type="PIRSR" id="PIRSR615500-1"/>
    </source>
</evidence>
<dbReference type="Proteomes" id="UP000183894">
    <property type="component" value="Unassembled WGS sequence"/>
</dbReference>
<evidence type="ECO:0000256" key="2">
    <source>
        <dbReference type="ARBA" id="ARBA00022670"/>
    </source>
</evidence>
<accession>A0A1H7VC94</accession>
<dbReference type="PROSITE" id="PS00136">
    <property type="entry name" value="SUBTILASE_ASP"/>
    <property type="match status" value="1"/>
</dbReference>
<dbReference type="RefSeq" id="WP_074796928.1">
    <property type="nucleotide sequence ID" value="NZ_FOAD01000020.1"/>
</dbReference>
<dbReference type="InterPro" id="IPR036439">
    <property type="entry name" value="Dockerin_dom_sf"/>
</dbReference>
<dbReference type="Pfam" id="PF00404">
    <property type="entry name" value="Dockerin_1"/>
    <property type="match status" value="1"/>
</dbReference>
<dbReference type="GO" id="GO:0004252">
    <property type="term" value="F:serine-type endopeptidase activity"/>
    <property type="evidence" value="ECO:0007669"/>
    <property type="project" value="UniProtKB-UniRule"/>
</dbReference>
<evidence type="ECO:0000256" key="6">
    <source>
        <dbReference type="PROSITE-ProRule" id="PRU01240"/>
    </source>
</evidence>
<evidence type="ECO:0000259" key="8">
    <source>
        <dbReference type="Pfam" id="PF00082"/>
    </source>
</evidence>
<dbReference type="GO" id="GO:0004553">
    <property type="term" value="F:hydrolase activity, hydrolyzing O-glycosyl compounds"/>
    <property type="evidence" value="ECO:0007669"/>
    <property type="project" value="InterPro"/>
</dbReference>